<dbReference type="Proteomes" id="UP001642464">
    <property type="component" value="Unassembled WGS sequence"/>
</dbReference>
<name>A0ABP0Q8C0_9DINO</name>
<evidence type="ECO:0000313" key="2">
    <source>
        <dbReference type="Proteomes" id="UP001642464"/>
    </source>
</evidence>
<sequence>DLKLAQWDKFFTETYEHCLHHLGESSGKQYFTLLSSQLLQRLVKNVNKVSTDSLDFVCGFAKEMFKEKSKVASNESDEQALMYLQIILDVTSSPTSVEEATGAFVKSSYLWEHWVVQAFNLQNGKRTLDFAKENAEKREAQTETISIVREALTALEVIEAKHSEPGTFTVEAGVRGLKGADRDQLTKLQCLVKTVVLHAVEAFVSNDMTKCLVSLGEAIDAKQELDAKMFTLVGDNACILQLLDVPEASNVVKEIKSFASFIPSKLVENINATFKGDAKPDDSQSCLVEWKKHIKSITGAVKGTKNFQVSIFQEMQTCLAKASERVHAALQTCVNTQAADAAKRCTKMIEETFSTDGFTLEVNDERLKLFGSHCEEACRLSSVLGGTGQILRRGLSIMEAAMTCKSAFATANPDEQASDVVLHGIKLLRPLMHTNETDLVRNDLSASFVAMGYKDALGERLAETIVGSLKELWSQAVALLKSIADSVEKTYIEERKKMHSKLSIPDEVLKLANVSEIGSLAAQQQHKPAFPLEFTEAVGESCHLLEEAENTIKHIAKKIGCSAQEVYDTTKVQRLRRECLTWLSLGC</sequence>
<dbReference type="EMBL" id="CAXAMM010039177">
    <property type="protein sequence ID" value="CAK9084482.1"/>
    <property type="molecule type" value="Genomic_DNA"/>
</dbReference>
<accession>A0ABP0Q8C0</accession>
<feature type="non-terminal residue" evidence="1">
    <location>
        <position position="1"/>
    </location>
</feature>
<comment type="caution">
    <text evidence="1">The sequence shown here is derived from an EMBL/GenBank/DDBJ whole genome shotgun (WGS) entry which is preliminary data.</text>
</comment>
<keyword evidence="2" id="KW-1185">Reference proteome</keyword>
<protein>
    <submittedName>
        <fullName evidence="1">Uncharacterized protein</fullName>
    </submittedName>
</protein>
<evidence type="ECO:0000313" key="1">
    <source>
        <dbReference type="EMBL" id="CAK9084482.1"/>
    </source>
</evidence>
<gene>
    <name evidence="1" type="ORF">SCF082_LOCUS40072</name>
</gene>
<organism evidence="1 2">
    <name type="scientific">Durusdinium trenchii</name>
    <dbReference type="NCBI Taxonomy" id="1381693"/>
    <lineage>
        <taxon>Eukaryota</taxon>
        <taxon>Sar</taxon>
        <taxon>Alveolata</taxon>
        <taxon>Dinophyceae</taxon>
        <taxon>Suessiales</taxon>
        <taxon>Symbiodiniaceae</taxon>
        <taxon>Durusdinium</taxon>
    </lineage>
</organism>
<proteinExistence type="predicted"/>
<reference evidence="1 2" key="1">
    <citation type="submission" date="2024-02" db="EMBL/GenBank/DDBJ databases">
        <authorList>
            <person name="Chen Y."/>
            <person name="Shah S."/>
            <person name="Dougan E. K."/>
            <person name="Thang M."/>
            <person name="Chan C."/>
        </authorList>
    </citation>
    <scope>NUCLEOTIDE SEQUENCE [LARGE SCALE GENOMIC DNA]</scope>
</reference>